<dbReference type="PANTHER" id="PTHR13459">
    <property type="entry name" value="E3 UBIQUITIN-PROTEIN LIGASE RNF220 ISOFORM X1"/>
    <property type="match status" value="1"/>
</dbReference>
<feature type="domain" description="RING-type" evidence="2">
    <location>
        <begin position="369"/>
        <end position="403"/>
    </location>
</feature>
<dbReference type="InterPro" id="IPR031824">
    <property type="entry name" value="RNF220_mid"/>
</dbReference>
<feature type="region of interest" description="Disordered" evidence="1">
    <location>
        <begin position="72"/>
        <end position="111"/>
    </location>
</feature>
<feature type="compositionally biased region" description="Basic residues" evidence="1">
    <location>
        <begin position="73"/>
        <end position="94"/>
    </location>
</feature>
<organism evidence="4 5">
    <name type="scientific">Paraglomus brasilianum</name>
    <dbReference type="NCBI Taxonomy" id="144538"/>
    <lineage>
        <taxon>Eukaryota</taxon>
        <taxon>Fungi</taxon>
        <taxon>Fungi incertae sedis</taxon>
        <taxon>Mucoromycota</taxon>
        <taxon>Glomeromycotina</taxon>
        <taxon>Glomeromycetes</taxon>
        <taxon>Paraglomerales</taxon>
        <taxon>Paraglomeraceae</taxon>
        <taxon>Paraglomus</taxon>
    </lineage>
</organism>
<sequence length="418" mass="48029">MQVSAMDSKKRLRTRSNDSCAKSSLLKEPLQCPQCNTRHDAFEEENQEKQVLVDGSDECSVYVEAMVRERGMRSKRNAAHEARKRLTVTRKGKQPARSPPPSHIQPNTSYHNTYSSFAKEHRRNNINEDGDVDDNETRMGVDCETECDETFGRYEEDEQMIFNEMTCDGEQTQRCCLCGIVLRNDIEYVNQHIDVCLEKYAKRSRNSRSSPTYTQTTATNCNNVSGEYEEYTWAGQTRVRAVSLVEGGWAALRLTPSHSRSQRPQTHADHDEILNVDVVDDEHVYGRAQYAESDIIRVTNISEDKVATQLRELVVGGRRNGRSNLSNGRTKRDKKKECEITDIPADSSLVEESLKARIRQLESQTNIPRCLICLDTYDTPLTSIICWHVHCEKCWLQSLGVKKQVEKGIRKDWKDWRK</sequence>
<accession>A0A9N8VYE0</accession>
<evidence type="ECO:0000313" key="5">
    <source>
        <dbReference type="Proteomes" id="UP000789739"/>
    </source>
</evidence>
<gene>
    <name evidence="4" type="ORF">PBRASI_LOCUS1058</name>
</gene>
<evidence type="ECO:0000259" key="3">
    <source>
        <dbReference type="Pfam" id="PF15926"/>
    </source>
</evidence>
<evidence type="ECO:0000259" key="2">
    <source>
        <dbReference type="Pfam" id="PF13923"/>
    </source>
</evidence>
<dbReference type="AlphaFoldDB" id="A0A9N8VYE0"/>
<feature type="domain" description="E3 ubiquitin-protein ligase RNF220 middle" evidence="3">
    <location>
        <begin position="115"/>
        <end position="316"/>
    </location>
</feature>
<comment type="caution">
    <text evidence="4">The sequence shown here is derived from an EMBL/GenBank/DDBJ whole genome shotgun (WGS) entry which is preliminary data.</text>
</comment>
<dbReference type="InterPro" id="IPR001841">
    <property type="entry name" value="Znf_RING"/>
</dbReference>
<dbReference type="SUPFAM" id="SSF57850">
    <property type="entry name" value="RING/U-box"/>
    <property type="match status" value="1"/>
</dbReference>
<dbReference type="InterPro" id="IPR052443">
    <property type="entry name" value="E3_ubiq-ligase_RNF220-like"/>
</dbReference>
<name>A0A9N8VYE0_9GLOM</name>
<dbReference type="GO" id="GO:0061630">
    <property type="term" value="F:ubiquitin protein ligase activity"/>
    <property type="evidence" value="ECO:0007669"/>
    <property type="project" value="TreeGrafter"/>
</dbReference>
<dbReference type="Proteomes" id="UP000789739">
    <property type="component" value="Unassembled WGS sequence"/>
</dbReference>
<evidence type="ECO:0000313" key="4">
    <source>
        <dbReference type="EMBL" id="CAG8470728.1"/>
    </source>
</evidence>
<dbReference type="OrthoDB" id="6270329at2759"/>
<proteinExistence type="predicted"/>
<protein>
    <submittedName>
        <fullName evidence="4">2926_t:CDS:1</fullName>
    </submittedName>
</protein>
<dbReference type="InterPro" id="IPR013083">
    <property type="entry name" value="Znf_RING/FYVE/PHD"/>
</dbReference>
<dbReference type="GO" id="GO:0016567">
    <property type="term" value="P:protein ubiquitination"/>
    <property type="evidence" value="ECO:0007669"/>
    <property type="project" value="TreeGrafter"/>
</dbReference>
<reference evidence="4" key="1">
    <citation type="submission" date="2021-06" db="EMBL/GenBank/DDBJ databases">
        <authorList>
            <person name="Kallberg Y."/>
            <person name="Tangrot J."/>
            <person name="Rosling A."/>
        </authorList>
    </citation>
    <scope>NUCLEOTIDE SEQUENCE</scope>
    <source>
        <strain evidence="4">BR232B</strain>
    </source>
</reference>
<feature type="region of interest" description="Disordered" evidence="1">
    <location>
        <begin position="1"/>
        <end position="28"/>
    </location>
</feature>
<dbReference type="EMBL" id="CAJVPI010000063">
    <property type="protein sequence ID" value="CAG8470728.1"/>
    <property type="molecule type" value="Genomic_DNA"/>
</dbReference>
<dbReference type="Gene3D" id="3.30.40.10">
    <property type="entry name" value="Zinc/RING finger domain, C3HC4 (zinc finger)"/>
    <property type="match status" value="1"/>
</dbReference>
<evidence type="ECO:0000256" key="1">
    <source>
        <dbReference type="SAM" id="MobiDB-lite"/>
    </source>
</evidence>
<dbReference type="Pfam" id="PF13923">
    <property type="entry name" value="zf-C3HC4_2"/>
    <property type="match status" value="1"/>
</dbReference>
<dbReference type="Pfam" id="PF15926">
    <property type="entry name" value="RNF220"/>
    <property type="match status" value="1"/>
</dbReference>
<dbReference type="PANTHER" id="PTHR13459:SF1">
    <property type="entry name" value="E3 UBIQUITIN-PROTEIN LIGASE RNF220 ISOFORM X1"/>
    <property type="match status" value="1"/>
</dbReference>
<keyword evidence="5" id="KW-1185">Reference proteome</keyword>